<dbReference type="RefSeq" id="WP_313793288.1">
    <property type="nucleotide sequence ID" value="NZ_CP102453.1"/>
</dbReference>
<reference evidence="8 9" key="1">
    <citation type="submission" date="2022-08" db="EMBL/GenBank/DDBJ databases">
        <title>Aerococcaceae sp. nov isolated from spoiled eye mask.</title>
        <authorList>
            <person name="Zhou G."/>
            <person name="Xie X.-B."/>
            <person name="Shi Q.-S."/>
            <person name="Wang Y.-S."/>
            <person name="Wen X."/>
            <person name="Peng H."/>
            <person name="Yang X.-J."/>
            <person name="Tao H.-B."/>
            <person name="Huang X.-M."/>
        </authorList>
    </citation>
    <scope>NUCLEOTIDE SEQUENCE [LARGE SCALE GENOMIC DNA]</scope>
    <source>
        <strain evidence="9">DM20194951</strain>
    </source>
</reference>
<keyword evidence="6" id="KW-0813">Transport</keyword>
<evidence type="ECO:0000256" key="4">
    <source>
        <dbReference type="ARBA" id="ARBA00022989"/>
    </source>
</evidence>
<feature type="transmembrane region" description="Helical" evidence="6">
    <location>
        <begin position="636"/>
        <end position="656"/>
    </location>
</feature>
<name>A0ABY5P500_9LACT</name>
<dbReference type="InterPro" id="IPR052536">
    <property type="entry name" value="ABC-4_Integral_Memb_Prot"/>
</dbReference>
<keyword evidence="9" id="KW-1185">Reference proteome</keyword>
<feature type="domain" description="ABC3 transporter permease C-terminal" evidence="7">
    <location>
        <begin position="60"/>
        <end position="183"/>
    </location>
</feature>
<dbReference type="InterPro" id="IPR003838">
    <property type="entry name" value="ABC3_permease_C"/>
</dbReference>
<evidence type="ECO:0000256" key="5">
    <source>
        <dbReference type="ARBA" id="ARBA00023136"/>
    </source>
</evidence>
<evidence type="ECO:0000256" key="2">
    <source>
        <dbReference type="ARBA" id="ARBA00022475"/>
    </source>
</evidence>
<comment type="subcellular location">
    <subcellularLocation>
        <location evidence="1 6">Cell membrane</location>
        <topology evidence="1 6">Multi-pass membrane protein</topology>
    </subcellularLocation>
</comment>
<dbReference type="PANTHER" id="PTHR46795">
    <property type="entry name" value="ABC TRANSPORTER PERMEASE-RELATED-RELATED"/>
    <property type="match status" value="1"/>
</dbReference>
<dbReference type="PIRSF" id="PIRSF018968">
    <property type="entry name" value="ABC_permease_BceB"/>
    <property type="match status" value="1"/>
</dbReference>
<feature type="transmembrane region" description="Helical" evidence="6">
    <location>
        <begin position="155"/>
        <end position="173"/>
    </location>
</feature>
<feature type="transmembrane region" description="Helical" evidence="6">
    <location>
        <begin position="201"/>
        <end position="221"/>
    </location>
</feature>
<evidence type="ECO:0000256" key="6">
    <source>
        <dbReference type="PIRNR" id="PIRNR018968"/>
    </source>
</evidence>
<proteinExistence type="inferred from homology"/>
<evidence type="ECO:0000256" key="3">
    <source>
        <dbReference type="ARBA" id="ARBA00022692"/>
    </source>
</evidence>
<feature type="transmembrane region" description="Helical" evidence="6">
    <location>
        <begin position="110"/>
        <end position="135"/>
    </location>
</feature>
<feature type="transmembrane region" description="Helical" evidence="6">
    <location>
        <begin position="227"/>
        <end position="254"/>
    </location>
</feature>
<dbReference type="Pfam" id="PF02687">
    <property type="entry name" value="FtsX"/>
    <property type="match status" value="1"/>
</dbReference>
<feature type="transmembrane region" description="Helical" evidence="6">
    <location>
        <begin position="543"/>
        <end position="564"/>
    </location>
</feature>
<keyword evidence="2 6" id="KW-1003">Cell membrane</keyword>
<keyword evidence="5 6" id="KW-0472">Membrane</keyword>
<keyword evidence="4 6" id="KW-1133">Transmembrane helix</keyword>
<comment type="similarity">
    <text evidence="6">Belongs to the ABC-4 integral membrane protein family.</text>
</comment>
<feature type="transmembrane region" description="Helical" evidence="6">
    <location>
        <begin position="21"/>
        <end position="42"/>
    </location>
</feature>
<evidence type="ECO:0000313" key="8">
    <source>
        <dbReference type="EMBL" id="UUX33786.1"/>
    </source>
</evidence>
<gene>
    <name evidence="8" type="ORF">NRE15_12980</name>
</gene>
<feature type="transmembrane region" description="Helical" evidence="6">
    <location>
        <begin position="598"/>
        <end position="616"/>
    </location>
</feature>
<accession>A0ABY5P500</accession>
<feature type="transmembrane region" description="Helical" evidence="6">
    <location>
        <begin position="286"/>
        <end position="309"/>
    </location>
</feature>
<dbReference type="EMBL" id="CP102453">
    <property type="protein sequence ID" value="UUX33786.1"/>
    <property type="molecule type" value="Genomic_DNA"/>
</dbReference>
<evidence type="ECO:0000259" key="7">
    <source>
        <dbReference type="Pfam" id="PF02687"/>
    </source>
</evidence>
<dbReference type="PANTHER" id="PTHR46795:SF3">
    <property type="entry name" value="ABC TRANSPORTER PERMEASE"/>
    <property type="match status" value="1"/>
</dbReference>
<evidence type="ECO:0000256" key="1">
    <source>
        <dbReference type="ARBA" id="ARBA00004651"/>
    </source>
</evidence>
<feature type="transmembrane region" description="Helical" evidence="6">
    <location>
        <begin position="54"/>
        <end position="76"/>
    </location>
</feature>
<organism evidence="8 9">
    <name type="scientific">Fundicoccus culcitae</name>
    <dbReference type="NCBI Taxonomy" id="2969821"/>
    <lineage>
        <taxon>Bacteria</taxon>
        <taxon>Bacillati</taxon>
        <taxon>Bacillota</taxon>
        <taxon>Bacilli</taxon>
        <taxon>Lactobacillales</taxon>
        <taxon>Aerococcaceae</taxon>
        <taxon>Fundicoccus</taxon>
    </lineage>
</organism>
<evidence type="ECO:0000313" key="9">
    <source>
        <dbReference type="Proteomes" id="UP001315967"/>
    </source>
</evidence>
<keyword evidence="3 6" id="KW-0812">Transmembrane</keyword>
<sequence length="668" mass="75606">MTFRLLSQLAVQGMVKRRTIYFPYLLALVLIMALEYIMISLMGNEYVLNRHADLPTIIFIAVFFSTLLAVIFIIYANNFIQRQRRLEFALYTVLGLEDRHIRRIILIEQLLTWVITSVFAVAFGYVLGNIMFIGLNRLIQDAGAGLADYPFDLKAALMTSLIILAVLLLIYLINTWRIVRLNPTELLSQTHAGESEPKSRWLLLIIGLVTLGAGYYIALSINNVLDALSWVFVAILLVIFATYALFTSLSILVLKLMKRNKKYYYQPTHFLSISGMLYRMKANATSLSGIAILCTGIVLTLGTTLSLYLSMDDQVNSMVQRDFELNYYADETEESANILNESMNAIQSQFSVQNIVASQSSFLSAIKSDAGYVPYTFFEEADLPSFTPNDYAFLMVETLEGFNELNQTDYQLERDEVLFTRTDSKPIEGETLVLGNQNYQPTIISENYIPTNFVGNIAYIVVANEDVLYELANEFPERSLDGTYSQASINQSLYFDASDADTLARLEAYVPEDGVVMRQDTSFVRMISTSQQVKDLYELNGGFLFLGIIVGAVLILGTILMLYFKQVSEGYQDKNKYDIMQKVGLPDSLIKKTIRSQVFWVFALPIIIAIIHSLFASNVMYNLLGLFGLRDVGKFVLGYGSVLGLFVVVYYVFYLITSKVYYRIIRQG</sequence>
<dbReference type="InterPro" id="IPR027022">
    <property type="entry name" value="ABC_permease_BceB-typ"/>
</dbReference>
<protein>
    <submittedName>
        <fullName evidence="8">FtsX-like permease family protein</fullName>
    </submittedName>
</protein>
<dbReference type="Proteomes" id="UP001315967">
    <property type="component" value="Chromosome"/>
</dbReference>